<name>A0ACB8TIU0_9AGAM</name>
<dbReference type="EMBL" id="MU277188">
    <property type="protein sequence ID" value="KAI0068349.1"/>
    <property type="molecule type" value="Genomic_DNA"/>
</dbReference>
<keyword evidence="2" id="KW-1185">Reference proteome</keyword>
<evidence type="ECO:0000313" key="1">
    <source>
        <dbReference type="EMBL" id="KAI0068349.1"/>
    </source>
</evidence>
<reference evidence="1" key="1">
    <citation type="submission" date="2021-03" db="EMBL/GenBank/DDBJ databases">
        <authorList>
            <consortium name="DOE Joint Genome Institute"/>
            <person name="Ahrendt S."/>
            <person name="Looney B.P."/>
            <person name="Miyauchi S."/>
            <person name="Morin E."/>
            <person name="Drula E."/>
            <person name="Courty P.E."/>
            <person name="Chicoki N."/>
            <person name="Fauchery L."/>
            <person name="Kohler A."/>
            <person name="Kuo A."/>
            <person name="Labutti K."/>
            <person name="Pangilinan J."/>
            <person name="Lipzen A."/>
            <person name="Riley R."/>
            <person name="Andreopoulos W."/>
            <person name="He G."/>
            <person name="Johnson J."/>
            <person name="Barry K.W."/>
            <person name="Grigoriev I.V."/>
            <person name="Nagy L."/>
            <person name="Hibbett D."/>
            <person name="Henrissat B."/>
            <person name="Matheny P.B."/>
            <person name="Labbe J."/>
            <person name="Martin F."/>
        </authorList>
    </citation>
    <scope>NUCLEOTIDE SEQUENCE</scope>
    <source>
        <strain evidence="1">HHB10654</strain>
    </source>
</reference>
<proteinExistence type="predicted"/>
<dbReference type="Proteomes" id="UP000814140">
    <property type="component" value="Unassembled WGS sequence"/>
</dbReference>
<protein>
    <submittedName>
        <fullName evidence="1">Alpha/beta-hydrolase</fullName>
    </submittedName>
</protein>
<reference evidence="1" key="2">
    <citation type="journal article" date="2022" name="New Phytol.">
        <title>Evolutionary transition to the ectomycorrhizal habit in the genomes of a hyperdiverse lineage of mushroom-forming fungi.</title>
        <authorList>
            <person name="Looney B."/>
            <person name="Miyauchi S."/>
            <person name="Morin E."/>
            <person name="Drula E."/>
            <person name="Courty P.E."/>
            <person name="Kohler A."/>
            <person name="Kuo A."/>
            <person name="LaButti K."/>
            <person name="Pangilinan J."/>
            <person name="Lipzen A."/>
            <person name="Riley R."/>
            <person name="Andreopoulos W."/>
            <person name="He G."/>
            <person name="Johnson J."/>
            <person name="Nolan M."/>
            <person name="Tritt A."/>
            <person name="Barry K.W."/>
            <person name="Grigoriev I.V."/>
            <person name="Nagy L.G."/>
            <person name="Hibbett D."/>
            <person name="Henrissat B."/>
            <person name="Matheny P.B."/>
            <person name="Labbe J."/>
            <person name="Martin F.M."/>
        </authorList>
    </citation>
    <scope>NUCLEOTIDE SEQUENCE</scope>
    <source>
        <strain evidence="1">HHB10654</strain>
    </source>
</reference>
<accession>A0ACB8TIU0</accession>
<gene>
    <name evidence="1" type="ORF">BV25DRAFT_1793613</name>
</gene>
<comment type="caution">
    <text evidence="1">The sequence shown here is derived from an EMBL/GenBank/DDBJ whole genome shotgun (WGS) entry which is preliminary data.</text>
</comment>
<evidence type="ECO:0000313" key="2">
    <source>
        <dbReference type="Proteomes" id="UP000814140"/>
    </source>
</evidence>
<sequence>MGGTKAVGRKRPAARDKITLTAEQKQMYAAERLINFRWIAKLCATRSSRVLTAEDRAPPDLQAELSELGQFAELAYSTLPIPFVYDNLAVLCAPSFPMEGFDALSTSVLVVPFPGLHTGYVAYRATQRQIIVAFAGTTTLGQAFHDLNARKRRYPRGRECAVHAGFWKLFKGMRSAAVDGIKQALAKHDVGEVVLVGHSMGAVLCYLLGLELITSDEIMPRGLPLKIATYGSPRAGDAALCNLWNESVAAYQTQHGMDSVKEYSIKAYNDGVHALPPHSWGFQHFCKKPVYLSRGKLYSIPSSESEHSVFEVVDSEPEKSDIINPRGGHNYYSERDLERAVRRLRWLDKATRTKAKSEGSSGWEKRYRILVAKYEKFKAS</sequence>
<organism evidence="1 2">
    <name type="scientific">Artomyces pyxidatus</name>
    <dbReference type="NCBI Taxonomy" id="48021"/>
    <lineage>
        <taxon>Eukaryota</taxon>
        <taxon>Fungi</taxon>
        <taxon>Dikarya</taxon>
        <taxon>Basidiomycota</taxon>
        <taxon>Agaricomycotina</taxon>
        <taxon>Agaricomycetes</taxon>
        <taxon>Russulales</taxon>
        <taxon>Auriscalpiaceae</taxon>
        <taxon>Artomyces</taxon>
    </lineage>
</organism>